<dbReference type="PROSITE" id="PS51257">
    <property type="entry name" value="PROKAR_LIPOPROTEIN"/>
    <property type="match status" value="1"/>
</dbReference>
<evidence type="ECO:0000259" key="1">
    <source>
        <dbReference type="SMART" id="SM00228"/>
    </source>
</evidence>
<dbReference type="Pfam" id="PF13180">
    <property type="entry name" value="PDZ_2"/>
    <property type="match status" value="1"/>
</dbReference>
<dbReference type="EMBL" id="JBHSMT010000021">
    <property type="protein sequence ID" value="MFC5474643.1"/>
    <property type="molecule type" value="Genomic_DNA"/>
</dbReference>
<feature type="domain" description="PDZ" evidence="1">
    <location>
        <begin position="169"/>
        <end position="250"/>
    </location>
</feature>
<evidence type="ECO:0000313" key="2">
    <source>
        <dbReference type="EMBL" id="MFC5474643.1"/>
    </source>
</evidence>
<dbReference type="InterPro" id="IPR036034">
    <property type="entry name" value="PDZ_sf"/>
</dbReference>
<protein>
    <submittedName>
        <fullName evidence="2">PDZ domain-containing protein</fullName>
    </submittedName>
</protein>
<accession>A0ABW0M8W0</accession>
<keyword evidence="3" id="KW-1185">Reference proteome</keyword>
<dbReference type="SUPFAM" id="SSF50156">
    <property type="entry name" value="PDZ domain-like"/>
    <property type="match status" value="1"/>
</dbReference>
<dbReference type="InterPro" id="IPR001478">
    <property type="entry name" value="PDZ"/>
</dbReference>
<evidence type="ECO:0000313" key="3">
    <source>
        <dbReference type="Proteomes" id="UP001596045"/>
    </source>
</evidence>
<dbReference type="Gene3D" id="2.30.42.10">
    <property type="match status" value="1"/>
</dbReference>
<sequence length="262" mass="28398">MRLVLTAIMCIVLTGCASGYQQFYKPYVDARTLTDVHLLGAGEKPQIMSSTDLQRDVKIAASKGYRPIGASSFNGQMESEQAVIKQATAVGAVLVLVSSKFTESRTITTPLFLPNNQTTYSSGSVYGAYGSANYSGSSTTYGTTVVPITRQQQRYDQTAVYFVKSTKKPRFGLLVSDLPLELRSKYERNTGAIINVVIEESPAFLANVLPGDILVEFNDTLIINAKHATDLMQSAPSKGGKCVLKVIRNGTEKSIELHLIPG</sequence>
<comment type="caution">
    <text evidence="2">The sequence shown here is derived from an EMBL/GenBank/DDBJ whole genome shotgun (WGS) entry which is preliminary data.</text>
</comment>
<name>A0ABW0M8W0_9BURK</name>
<dbReference type="SMART" id="SM00228">
    <property type="entry name" value="PDZ"/>
    <property type="match status" value="1"/>
</dbReference>
<organism evidence="2 3">
    <name type="scientific">Paraherbaspirillum soli</name>
    <dbReference type="NCBI Taxonomy" id="631222"/>
    <lineage>
        <taxon>Bacteria</taxon>
        <taxon>Pseudomonadati</taxon>
        <taxon>Pseudomonadota</taxon>
        <taxon>Betaproteobacteria</taxon>
        <taxon>Burkholderiales</taxon>
        <taxon>Oxalobacteraceae</taxon>
        <taxon>Paraherbaspirillum</taxon>
    </lineage>
</organism>
<proteinExistence type="predicted"/>
<dbReference type="RefSeq" id="WP_378997753.1">
    <property type="nucleotide sequence ID" value="NZ_JBHSMT010000021.1"/>
</dbReference>
<gene>
    <name evidence="2" type="ORF">ACFPM8_11830</name>
</gene>
<reference evidence="3" key="1">
    <citation type="journal article" date="2019" name="Int. J. Syst. Evol. Microbiol.">
        <title>The Global Catalogue of Microorganisms (GCM) 10K type strain sequencing project: providing services to taxonomists for standard genome sequencing and annotation.</title>
        <authorList>
            <consortium name="The Broad Institute Genomics Platform"/>
            <consortium name="The Broad Institute Genome Sequencing Center for Infectious Disease"/>
            <person name="Wu L."/>
            <person name="Ma J."/>
        </authorList>
    </citation>
    <scope>NUCLEOTIDE SEQUENCE [LARGE SCALE GENOMIC DNA]</scope>
    <source>
        <strain evidence="3">JCM 17066</strain>
    </source>
</reference>
<dbReference type="Proteomes" id="UP001596045">
    <property type="component" value="Unassembled WGS sequence"/>
</dbReference>